<evidence type="ECO:0000313" key="2">
    <source>
        <dbReference type="Proteomes" id="UP000245125"/>
    </source>
</evidence>
<evidence type="ECO:0000313" key="1">
    <source>
        <dbReference type="EMBL" id="SPQ01860.1"/>
    </source>
</evidence>
<dbReference type="AlphaFoldDB" id="A0A2U3QKJ3"/>
<dbReference type="Proteomes" id="UP000245125">
    <property type="component" value="Unassembled WGS sequence"/>
</dbReference>
<protein>
    <submittedName>
        <fullName evidence="1">Uncharacterized protein</fullName>
    </submittedName>
</protein>
<proteinExistence type="predicted"/>
<dbReference type="EMBL" id="OUUY01000126">
    <property type="protein sequence ID" value="SPQ01860.1"/>
    <property type="molecule type" value="Genomic_DNA"/>
</dbReference>
<keyword evidence="2" id="KW-1185">Reference proteome</keyword>
<reference evidence="2" key="1">
    <citation type="submission" date="2018-03" db="EMBL/GenBank/DDBJ databases">
        <authorList>
            <person name="Zecchin S."/>
        </authorList>
    </citation>
    <scope>NUCLEOTIDE SEQUENCE [LARGE SCALE GENOMIC DNA]</scope>
</reference>
<organism evidence="1 2">
    <name type="scientific">Candidatus Sulfobium mesophilum</name>
    <dbReference type="NCBI Taxonomy" id="2016548"/>
    <lineage>
        <taxon>Bacteria</taxon>
        <taxon>Pseudomonadati</taxon>
        <taxon>Nitrospirota</taxon>
        <taxon>Nitrospiria</taxon>
        <taxon>Nitrospirales</taxon>
        <taxon>Nitrospiraceae</taxon>
        <taxon>Candidatus Sulfobium</taxon>
    </lineage>
</organism>
<sequence length="54" mass="6282">MRGGYDLKELEESIAVTIAEMLRYWRSNVPQPYSSLSGLHADNMIISYKEKFSR</sequence>
<name>A0A2U3QKJ3_9BACT</name>
<accession>A0A2U3QKJ3</accession>
<gene>
    <name evidence="1" type="ORF">NBG4_760007</name>
</gene>